<name>A0AAD4SY57_9MAGN</name>
<sequence length="428" mass="47627">MKKTKPKKDTRTFRSSLEQLVEIAENIKEKIKYFPKHLQAIKKPPFENFYRPFHQGLLNQATNQKGLAHIRNTFDPSKQFLFAEVTHFISKIEGELGNCKPRFLRWNTKVLVEKIRNEGTTSLKQDLTGSFIDPLDEGEESLITPVEIRQANSDGIREKMDRDRDRDGYGDGDSQSFPDRDAEVLVVHRSKKRKVSIEEPRTCEEGKGGCNYVPEYPPSSEPMMHAIPILPTLESGAKENANDVLYISAKDLHGNDVHIRNSSSCSKAHTMGFESLEVGELVKEPVDATEDMSYSKLQTRDSTLLTITTSVDVIPSLTGSTSASAQERVEGFEFMDIIEIPEENENDTLHINGKAIYIVGSSSCSEEETEEIGPLEVVEFAKEPMDATRDASSSNCPTPTLLTESTSVDVISSLTGCTSASAQESGRI</sequence>
<proteinExistence type="predicted"/>
<dbReference type="AlphaFoldDB" id="A0AAD4SY57"/>
<feature type="compositionally biased region" description="Basic and acidic residues" evidence="1">
    <location>
        <begin position="155"/>
        <end position="169"/>
    </location>
</feature>
<reference evidence="2" key="1">
    <citation type="submission" date="2022-04" db="EMBL/GenBank/DDBJ databases">
        <title>A functionally conserved STORR gene fusion in Papaver species that diverged 16.8 million years ago.</title>
        <authorList>
            <person name="Catania T."/>
        </authorList>
    </citation>
    <scope>NUCLEOTIDE SEQUENCE</scope>
    <source>
        <strain evidence="2">S-188037</strain>
    </source>
</reference>
<protein>
    <submittedName>
        <fullName evidence="2">Uncharacterized protein</fullName>
    </submittedName>
</protein>
<feature type="region of interest" description="Disordered" evidence="1">
    <location>
        <begin position="149"/>
        <end position="182"/>
    </location>
</feature>
<organism evidence="2 3">
    <name type="scientific">Papaver atlanticum</name>
    <dbReference type="NCBI Taxonomy" id="357466"/>
    <lineage>
        <taxon>Eukaryota</taxon>
        <taxon>Viridiplantae</taxon>
        <taxon>Streptophyta</taxon>
        <taxon>Embryophyta</taxon>
        <taxon>Tracheophyta</taxon>
        <taxon>Spermatophyta</taxon>
        <taxon>Magnoliopsida</taxon>
        <taxon>Ranunculales</taxon>
        <taxon>Papaveraceae</taxon>
        <taxon>Papaveroideae</taxon>
        <taxon>Papaver</taxon>
    </lineage>
</organism>
<dbReference type="EMBL" id="JAJJMB010007708">
    <property type="protein sequence ID" value="KAI3928708.1"/>
    <property type="molecule type" value="Genomic_DNA"/>
</dbReference>
<evidence type="ECO:0000313" key="3">
    <source>
        <dbReference type="Proteomes" id="UP001202328"/>
    </source>
</evidence>
<evidence type="ECO:0000256" key="1">
    <source>
        <dbReference type="SAM" id="MobiDB-lite"/>
    </source>
</evidence>
<keyword evidence="3" id="KW-1185">Reference proteome</keyword>
<gene>
    <name evidence="2" type="ORF">MKW98_024309</name>
</gene>
<comment type="caution">
    <text evidence="2">The sequence shown here is derived from an EMBL/GenBank/DDBJ whole genome shotgun (WGS) entry which is preliminary data.</text>
</comment>
<evidence type="ECO:0000313" key="2">
    <source>
        <dbReference type="EMBL" id="KAI3928708.1"/>
    </source>
</evidence>
<accession>A0AAD4SY57</accession>
<dbReference type="Proteomes" id="UP001202328">
    <property type="component" value="Unassembled WGS sequence"/>
</dbReference>